<gene>
    <name evidence="2" type="ORF">BC781_104276</name>
</gene>
<dbReference type="NCBIfam" id="TIGR00847">
    <property type="entry name" value="ccoS"/>
    <property type="match status" value="1"/>
</dbReference>
<comment type="caution">
    <text evidence="2">The sequence shown here is derived from an EMBL/GenBank/DDBJ whole genome shotgun (WGS) entry which is preliminary data.</text>
</comment>
<keyword evidence="1" id="KW-1133">Transmembrane helix</keyword>
<keyword evidence="1" id="KW-0812">Transmembrane</keyword>
<evidence type="ECO:0000256" key="1">
    <source>
        <dbReference type="SAM" id="Phobius"/>
    </source>
</evidence>
<dbReference type="PANTHER" id="PTHR41532">
    <property type="entry name" value="FIXS PROTEIN"/>
    <property type="match status" value="1"/>
</dbReference>
<dbReference type="RefSeq" id="WP_109619971.1">
    <property type="nucleotide sequence ID" value="NZ_QGDO01000004.1"/>
</dbReference>
<proteinExistence type="predicted"/>
<dbReference type="OrthoDB" id="9802763at2"/>
<evidence type="ECO:0000313" key="2">
    <source>
        <dbReference type="EMBL" id="PWJ41010.1"/>
    </source>
</evidence>
<organism evidence="2 3">
    <name type="scientific">Sediminitomix flava</name>
    <dbReference type="NCBI Taxonomy" id="379075"/>
    <lineage>
        <taxon>Bacteria</taxon>
        <taxon>Pseudomonadati</taxon>
        <taxon>Bacteroidota</taxon>
        <taxon>Cytophagia</taxon>
        <taxon>Cytophagales</taxon>
        <taxon>Flammeovirgaceae</taxon>
        <taxon>Sediminitomix</taxon>
    </lineage>
</organism>
<dbReference type="Pfam" id="PF03597">
    <property type="entry name" value="FixS"/>
    <property type="match status" value="1"/>
</dbReference>
<dbReference type="InterPro" id="IPR004714">
    <property type="entry name" value="Cyt_oxidase_maturation_cbb3"/>
</dbReference>
<name>A0A315ZAA2_SEDFL</name>
<dbReference type="PANTHER" id="PTHR41532:SF1">
    <property type="entry name" value="FIXS PROTEIN"/>
    <property type="match status" value="1"/>
</dbReference>
<keyword evidence="3" id="KW-1185">Reference proteome</keyword>
<dbReference type="Proteomes" id="UP000245535">
    <property type="component" value="Unassembled WGS sequence"/>
</dbReference>
<sequence length="64" mass="7070">MSAIIILIGISLTVAIVFLTVFIWSVKSDQYEDTYTPSVRILFEEYDHSSRNSDQAAADVGGKS</sequence>
<reference evidence="2 3" key="1">
    <citation type="submission" date="2018-03" db="EMBL/GenBank/DDBJ databases">
        <title>Genomic Encyclopedia of Archaeal and Bacterial Type Strains, Phase II (KMG-II): from individual species to whole genera.</title>
        <authorList>
            <person name="Goeker M."/>
        </authorList>
    </citation>
    <scope>NUCLEOTIDE SEQUENCE [LARGE SCALE GENOMIC DNA]</scope>
    <source>
        <strain evidence="2 3">DSM 28229</strain>
    </source>
</reference>
<feature type="transmembrane region" description="Helical" evidence="1">
    <location>
        <begin position="6"/>
        <end position="26"/>
    </location>
</feature>
<dbReference type="AlphaFoldDB" id="A0A315ZAA2"/>
<evidence type="ECO:0000313" key="3">
    <source>
        <dbReference type="Proteomes" id="UP000245535"/>
    </source>
</evidence>
<keyword evidence="1" id="KW-0472">Membrane</keyword>
<protein>
    <submittedName>
        <fullName evidence="2">Cbb3-type cytochrome oxidase maturation protein</fullName>
    </submittedName>
</protein>
<dbReference type="EMBL" id="QGDO01000004">
    <property type="protein sequence ID" value="PWJ41010.1"/>
    <property type="molecule type" value="Genomic_DNA"/>
</dbReference>
<accession>A0A315ZAA2</accession>